<evidence type="ECO:0000313" key="8">
    <source>
        <dbReference type="Proteomes" id="UP000515152"/>
    </source>
</evidence>
<reference evidence="9 10" key="1">
    <citation type="submission" date="2025-04" db="UniProtKB">
        <authorList>
            <consortium name="RefSeq"/>
        </authorList>
    </citation>
    <scope>IDENTIFICATION</scope>
</reference>
<keyword evidence="5" id="KW-0833">Ubl conjugation pathway</keyword>
<proteinExistence type="predicted"/>
<dbReference type="OrthoDB" id="419317at2759"/>
<evidence type="ECO:0000313" key="10">
    <source>
        <dbReference type="RefSeq" id="XP_042566411.1"/>
    </source>
</evidence>
<gene>
    <name evidence="9" type="primary">LOC105904840</name>
    <name evidence="10" type="synonym">LOC122133743</name>
</gene>
<keyword evidence="4" id="KW-0863">Zinc-finger</keyword>
<dbReference type="GeneTree" id="ENSGT00510000050415"/>
<dbReference type="KEGG" id="char:105904840"/>
<dbReference type="PROSITE" id="PS51873">
    <property type="entry name" value="TRIAD"/>
    <property type="match status" value="1"/>
</dbReference>
<dbReference type="KEGG" id="char:122133743"/>
<evidence type="ECO:0000256" key="5">
    <source>
        <dbReference type="ARBA" id="ARBA00022786"/>
    </source>
</evidence>
<dbReference type="GO" id="GO:0008270">
    <property type="term" value="F:zinc ion binding"/>
    <property type="evidence" value="ECO:0007669"/>
    <property type="project" value="UniProtKB-KW"/>
</dbReference>
<sequence length="272" mass="30692">MSTQQEEDEKRFDPADTTLKFVTRPDDITLDDDPDTLRAEMSCGHAVNPQSLTAWCRSLLDKGQYEFTCPALVDGTIQKCEKEWPYTEIRKLALLTDEEQKLFEEKLPRLAAARYCEYKSCPGCQTFVERRDLTNLSVSCTICTAEKGHTFEFCWQCLITWKGPAPRSDKCENEECINPNLKTLASCITITLSQVSTPEGSAVQCPSLRACPTCGLIIEHDTADCKMITCTQCQKEFCFLCLKLRDECLMSSGHFSLCTVAEKQTSIPSWVK</sequence>
<evidence type="ECO:0000313" key="9">
    <source>
        <dbReference type="RefSeq" id="XP_012688233.1"/>
    </source>
</evidence>
<evidence type="ECO:0000256" key="1">
    <source>
        <dbReference type="ARBA" id="ARBA00022679"/>
    </source>
</evidence>
<keyword evidence="3" id="KW-0677">Repeat</keyword>
<evidence type="ECO:0000259" key="7">
    <source>
        <dbReference type="PROSITE" id="PS51873"/>
    </source>
</evidence>
<evidence type="ECO:0000256" key="4">
    <source>
        <dbReference type="ARBA" id="ARBA00022771"/>
    </source>
</evidence>
<keyword evidence="2" id="KW-0479">Metal-binding</keyword>
<dbReference type="InterPro" id="IPR044066">
    <property type="entry name" value="TRIAD_supradom"/>
</dbReference>
<keyword evidence="1" id="KW-0808">Transferase</keyword>
<dbReference type="CDD" id="cd20336">
    <property type="entry name" value="Rcat_RBR"/>
    <property type="match status" value="1"/>
</dbReference>
<keyword evidence="8" id="KW-1185">Reference proteome</keyword>
<keyword evidence="6" id="KW-0862">Zinc</keyword>
<evidence type="ECO:0000256" key="2">
    <source>
        <dbReference type="ARBA" id="ARBA00022723"/>
    </source>
</evidence>
<dbReference type="GeneID" id="105904840"/>
<dbReference type="AlphaFoldDB" id="A0A6P3W4P9"/>
<evidence type="ECO:0000256" key="3">
    <source>
        <dbReference type="ARBA" id="ARBA00022737"/>
    </source>
</evidence>
<organism evidence="8 9">
    <name type="scientific">Clupea harengus</name>
    <name type="common">Atlantic herring</name>
    <dbReference type="NCBI Taxonomy" id="7950"/>
    <lineage>
        <taxon>Eukaryota</taxon>
        <taxon>Metazoa</taxon>
        <taxon>Chordata</taxon>
        <taxon>Craniata</taxon>
        <taxon>Vertebrata</taxon>
        <taxon>Euteleostomi</taxon>
        <taxon>Actinopterygii</taxon>
        <taxon>Neopterygii</taxon>
        <taxon>Teleostei</taxon>
        <taxon>Clupei</taxon>
        <taxon>Clupeiformes</taxon>
        <taxon>Clupeoidei</taxon>
        <taxon>Clupeidae</taxon>
        <taxon>Clupea</taxon>
    </lineage>
</organism>
<dbReference type="Proteomes" id="UP000515152">
    <property type="component" value="Chromosome 18"/>
</dbReference>
<dbReference type="FunFam" id="1.20.120.1750:FF:000040">
    <property type="entry name" value="RBR-type E3 ubiquitin transferase"/>
    <property type="match status" value="1"/>
</dbReference>
<evidence type="ECO:0000256" key="6">
    <source>
        <dbReference type="ARBA" id="ARBA00022833"/>
    </source>
</evidence>
<name>A0A6P3W4P9_CLUHA</name>
<protein>
    <submittedName>
        <fullName evidence="9 10">E3 ubiquitin-protein ligase RNF19A-like</fullName>
    </submittedName>
</protein>
<feature type="domain" description="RING-type" evidence="7">
    <location>
        <begin position="22"/>
        <end position="262"/>
    </location>
</feature>
<dbReference type="SUPFAM" id="SSF57850">
    <property type="entry name" value="RING/U-box"/>
    <property type="match status" value="1"/>
</dbReference>
<dbReference type="Pfam" id="PF22191">
    <property type="entry name" value="IBR_1"/>
    <property type="match status" value="1"/>
</dbReference>
<dbReference type="Gene3D" id="1.20.120.1750">
    <property type="match status" value="2"/>
</dbReference>
<dbReference type="GO" id="GO:0016740">
    <property type="term" value="F:transferase activity"/>
    <property type="evidence" value="ECO:0007669"/>
    <property type="project" value="UniProtKB-KW"/>
</dbReference>
<accession>A0A6P3W4P9</accession>
<dbReference type="RefSeq" id="XP_042566411.1">
    <property type="nucleotide sequence ID" value="XM_042710477.1"/>
</dbReference>
<dbReference type="RefSeq" id="XP_012688233.1">
    <property type="nucleotide sequence ID" value="XM_012832779.3"/>
</dbReference>